<keyword evidence="2" id="KW-1185">Reference proteome</keyword>
<name>A0A2C6KWT5_9APIC</name>
<feature type="non-terminal residue" evidence="1">
    <location>
        <position position="60"/>
    </location>
</feature>
<dbReference type="Proteomes" id="UP000221165">
    <property type="component" value="Unassembled WGS sequence"/>
</dbReference>
<dbReference type="AlphaFoldDB" id="A0A2C6KWT5"/>
<comment type="caution">
    <text evidence="1">The sequence shown here is derived from an EMBL/GenBank/DDBJ whole genome shotgun (WGS) entry which is preliminary data.</text>
</comment>
<gene>
    <name evidence="1" type="ORF">CSUI_004987</name>
</gene>
<organism evidence="1 2">
    <name type="scientific">Cystoisospora suis</name>
    <dbReference type="NCBI Taxonomy" id="483139"/>
    <lineage>
        <taxon>Eukaryota</taxon>
        <taxon>Sar</taxon>
        <taxon>Alveolata</taxon>
        <taxon>Apicomplexa</taxon>
        <taxon>Conoidasida</taxon>
        <taxon>Coccidia</taxon>
        <taxon>Eucoccidiorida</taxon>
        <taxon>Eimeriorina</taxon>
        <taxon>Sarcocystidae</taxon>
        <taxon>Cystoisospora</taxon>
    </lineage>
</organism>
<proteinExistence type="predicted"/>
<dbReference type="VEuPathDB" id="ToxoDB:CSUI_004987"/>
<protein>
    <submittedName>
        <fullName evidence="1">Uncharacterized protein</fullName>
    </submittedName>
</protein>
<accession>A0A2C6KWT5</accession>
<evidence type="ECO:0000313" key="1">
    <source>
        <dbReference type="EMBL" id="PHJ21179.1"/>
    </source>
</evidence>
<dbReference type="RefSeq" id="XP_067922863.1">
    <property type="nucleotide sequence ID" value="XM_068065168.1"/>
</dbReference>
<dbReference type="GeneID" id="94428379"/>
<dbReference type="EMBL" id="MIGC01002388">
    <property type="protein sequence ID" value="PHJ21179.1"/>
    <property type="molecule type" value="Genomic_DNA"/>
</dbReference>
<sequence>IETTVPVSVLNFSSEPALSCLKRAGPRLRQGWAPSRPVLLRPIAPQRVGAAVAEASSTSV</sequence>
<feature type="non-terminal residue" evidence="1">
    <location>
        <position position="1"/>
    </location>
</feature>
<reference evidence="1 2" key="1">
    <citation type="journal article" date="2017" name="Int. J. Parasitol.">
        <title>The genome of the protozoan parasite Cystoisospora suis and a reverse vaccinology approach to identify vaccine candidates.</title>
        <authorList>
            <person name="Palmieri N."/>
            <person name="Shrestha A."/>
            <person name="Ruttkowski B."/>
            <person name="Beck T."/>
            <person name="Vogl C."/>
            <person name="Tomley F."/>
            <person name="Blake D.P."/>
            <person name="Joachim A."/>
        </authorList>
    </citation>
    <scope>NUCLEOTIDE SEQUENCE [LARGE SCALE GENOMIC DNA]</scope>
    <source>
        <strain evidence="1 2">Wien I</strain>
    </source>
</reference>
<evidence type="ECO:0000313" key="2">
    <source>
        <dbReference type="Proteomes" id="UP000221165"/>
    </source>
</evidence>